<dbReference type="AlphaFoldDB" id="A0AAD9IIB7"/>
<dbReference type="InterPro" id="IPR016181">
    <property type="entry name" value="Acyl_CoA_acyltransferase"/>
</dbReference>
<dbReference type="Gene3D" id="3.40.630.30">
    <property type="match status" value="1"/>
</dbReference>
<proteinExistence type="predicted"/>
<evidence type="ECO:0000313" key="2">
    <source>
        <dbReference type="EMBL" id="KAK2078996.1"/>
    </source>
</evidence>
<dbReference type="CDD" id="cd04301">
    <property type="entry name" value="NAT_SF"/>
    <property type="match status" value="1"/>
</dbReference>
<evidence type="ECO:0000313" key="3">
    <source>
        <dbReference type="Proteomes" id="UP001255856"/>
    </source>
</evidence>
<protein>
    <recommendedName>
        <fullName evidence="1">N-acetyltransferase domain-containing protein</fullName>
    </recommendedName>
</protein>
<feature type="domain" description="N-acetyltransferase" evidence="1">
    <location>
        <begin position="18"/>
        <end position="77"/>
    </location>
</feature>
<dbReference type="SUPFAM" id="SSF55729">
    <property type="entry name" value="Acyl-CoA N-acyltransferases (Nat)"/>
    <property type="match status" value="1"/>
</dbReference>
<dbReference type="EMBL" id="JASFZW010000003">
    <property type="protein sequence ID" value="KAK2078996.1"/>
    <property type="molecule type" value="Genomic_DNA"/>
</dbReference>
<dbReference type="Proteomes" id="UP001255856">
    <property type="component" value="Unassembled WGS sequence"/>
</dbReference>
<name>A0AAD9IIB7_PROWI</name>
<organism evidence="2 3">
    <name type="scientific">Prototheca wickerhamii</name>
    <dbReference type="NCBI Taxonomy" id="3111"/>
    <lineage>
        <taxon>Eukaryota</taxon>
        <taxon>Viridiplantae</taxon>
        <taxon>Chlorophyta</taxon>
        <taxon>core chlorophytes</taxon>
        <taxon>Trebouxiophyceae</taxon>
        <taxon>Chlorellales</taxon>
        <taxon>Chlorellaceae</taxon>
        <taxon>Prototheca</taxon>
    </lineage>
</organism>
<comment type="caution">
    <text evidence="2">The sequence shown here is derived from an EMBL/GenBank/DDBJ whole genome shotgun (WGS) entry which is preliminary data.</text>
</comment>
<dbReference type="GO" id="GO:0000781">
    <property type="term" value="C:chromosome, telomeric region"/>
    <property type="evidence" value="ECO:0007669"/>
    <property type="project" value="GOC"/>
</dbReference>
<evidence type="ECO:0000259" key="1">
    <source>
        <dbReference type="Pfam" id="PF00583"/>
    </source>
</evidence>
<reference evidence="2" key="1">
    <citation type="submission" date="2021-01" db="EMBL/GenBank/DDBJ databases">
        <authorList>
            <person name="Eckstrom K.M.E."/>
        </authorList>
    </citation>
    <scope>NUCLEOTIDE SEQUENCE</scope>
    <source>
        <strain evidence="2">UVCC 0001</strain>
    </source>
</reference>
<gene>
    <name evidence="2" type="ORF">QBZ16_002686</name>
</gene>
<dbReference type="GO" id="GO:0005634">
    <property type="term" value="C:nucleus"/>
    <property type="evidence" value="ECO:0007669"/>
    <property type="project" value="InterPro"/>
</dbReference>
<dbReference type="GO" id="GO:0004402">
    <property type="term" value="F:histone acetyltransferase activity"/>
    <property type="evidence" value="ECO:0007669"/>
    <property type="project" value="InterPro"/>
</dbReference>
<accession>A0AAD9IIB7</accession>
<dbReference type="InterPro" id="IPR017380">
    <property type="entry name" value="Hist_AcTrfase_B-typ_cat-su"/>
</dbReference>
<sequence length="266" mass="28909">MVDQDDSSWELLLAIADTKDGPRVAGFATLYRFFSWPDAKRLRVSQVCVLPPFQKNGTGAQLLAAAAEHARITGAIDVTYEDPTEALQRLRDRLDLRRGRDSEAFAEALRQRSEQLQKSISAEAASGSVALSEDTVKEIARLGVAPPELVAAARKELQLCKQQVQNVWEALIYETASAANGEAAEDLLRTAVKARLSTAVSAAEHAAQGMLGVDAETGFVLRKRRAAERAALNPTVPVEEATREAKFASIDDAVEDRINSLLQLVQ</sequence>
<dbReference type="Pfam" id="PF00583">
    <property type="entry name" value="Acetyltransf_1"/>
    <property type="match status" value="1"/>
</dbReference>
<keyword evidence="3" id="KW-1185">Reference proteome</keyword>
<dbReference type="InterPro" id="IPR000182">
    <property type="entry name" value="GNAT_dom"/>
</dbReference>
<dbReference type="PANTHER" id="PTHR12046">
    <property type="entry name" value="HISTONE ACETYLTRANSFERASE TYPE B CATALYTIC SUBUNIT"/>
    <property type="match status" value="1"/>
</dbReference>
<dbReference type="GO" id="GO:0031509">
    <property type="term" value="P:subtelomeric heterochromatin formation"/>
    <property type="evidence" value="ECO:0007669"/>
    <property type="project" value="InterPro"/>
</dbReference>